<sequence>MSSALPYLLQLPLELLLELSDFLPPDGILALKLTHSILNNRLPALPRLKNRTLDQCARFAIDRHRASPRENRQQRRCIFCKMRYPISQFSSSSSPACLPLAFDHDAPRPEIVELPDSFCAWHVGRLARVVRTGPGGRNEWVSDVRRMCMHNGCVDGWHECICGCGSCGYKMVRTYTRFLNNKTECKRFHFWRNVAAGPNEDPREKIAGRLYVQEACWDSSEFGLVGAGATPEKSIIQFPVRYQDVAG</sequence>
<name>A0A9P4PQA1_9PLEO</name>
<evidence type="ECO:0000313" key="1">
    <source>
        <dbReference type="EMBL" id="KAF2448217.1"/>
    </source>
</evidence>
<gene>
    <name evidence="1" type="ORF">P171DRAFT_481304</name>
</gene>
<accession>A0A9P4PQA1</accession>
<reference evidence="1" key="1">
    <citation type="journal article" date="2020" name="Stud. Mycol.">
        <title>101 Dothideomycetes genomes: a test case for predicting lifestyles and emergence of pathogens.</title>
        <authorList>
            <person name="Haridas S."/>
            <person name="Albert R."/>
            <person name="Binder M."/>
            <person name="Bloem J."/>
            <person name="Labutti K."/>
            <person name="Salamov A."/>
            <person name="Andreopoulos B."/>
            <person name="Baker S."/>
            <person name="Barry K."/>
            <person name="Bills G."/>
            <person name="Bluhm B."/>
            <person name="Cannon C."/>
            <person name="Castanera R."/>
            <person name="Culley D."/>
            <person name="Daum C."/>
            <person name="Ezra D."/>
            <person name="Gonzalez J."/>
            <person name="Henrissat B."/>
            <person name="Kuo A."/>
            <person name="Liang C."/>
            <person name="Lipzen A."/>
            <person name="Lutzoni F."/>
            <person name="Magnuson J."/>
            <person name="Mondo S."/>
            <person name="Nolan M."/>
            <person name="Ohm R."/>
            <person name="Pangilinan J."/>
            <person name="Park H.-J."/>
            <person name="Ramirez L."/>
            <person name="Alfaro M."/>
            <person name="Sun H."/>
            <person name="Tritt A."/>
            <person name="Yoshinaga Y."/>
            <person name="Zwiers L.-H."/>
            <person name="Turgeon B."/>
            <person name="Goodwin S."/>
            <person name="Spatafora J."/>
            <person name="Crous P."/>
            <person name="Grigoriev I."/>
        </authorList>
    </citation>
    <scope>NUCLEOTIDE SEQUENCE</scope>
    <source>
        <strain evidence="1">CBS 690.94</strain>
    </source>
</reference>
<proteinExistence type="predicted"/>
<protein>
    <recommendedName>
        <fullName evidence="3">F-box domain-containing protein</fullName>
    </recommendedName>
</protein>
<dbReference type="AlphaFoldDB" id="A0A9P4PQA1"/>
<organism evidence="1 2">
    <name type="scientific">Karstenula rhodostoma CBS 690.94</name>
    <dbReference type="NCBI Taxonomy" id="1392251"/>
    <lineage>
        <taxon>Eukaryota</taxon>
        <taxon>Fungi</taxon>
        <taxon>Dikarya</taxon>
        <taxon>Ascomycota</taxon>
        <taxon>Pezizomycotina</taxon>
        <taxon>Dothideomycetes</taxon>
        <taxon>Pleosporomycetidae</taxon>
        <taxon>Pleosporales</taxon>
        <taxon>Massarineae</taxon>
        <taxon>Didymosphaeriaceae</taxon>
        <taxon>Karstenula</taxon>
    </lineage>
</organism>
<keyword evidence="2" id="KW-1185">Reference proteome</keyword>
<dbReference type="EMBL" id="MU001495">
    <property type="protein sequence ID" value="KAF2448217.1"/>
    <property type="molecule type" value="Genomic_DNA"/>
</dbReference>
<evidence type="ECO:0008006" key="3">
    <source>
        <dbReference type="Google" id="ProtNLM"/>
    </source>
</evidence>
<dbReference type="Proteomes" id="UP000799764">
    <property type="component" value="Unassembled WGS sequence"/>
</dbReference>
<dbReference type="OrthoDB" id="3939900at2759"/>
<evidence type="ECO:0000313" key="2">
    <source>
        <dbReference type="Proteomes" id="UP000799764"/>
    </source>
</evidence>
<comment type="caution">
    <text evidence="1">The sequence shown here is derived from an EMBL/GenBank/DDBJ whole genome shotgun (WGS) entry which is preliminary data.</text>
</comment>